<evidence type="ECO:0000313" key="1">
    <source>
        <dbReference type="EMBL" id="UQX12793.1"/>
    </source>
</evidence>
<organism evidence="1 2">
    <name type="scientific">Candidatus Mycobacterium methanotrophicum</name>
    <dbReference type="NCBI Taxonomy" id="2943498"/>
    <lineage>
        <taxon>Bacteria</taxon>
        <taxon>Bacillati</taxon>
        <taxon>Actinomycetota</taxon>
        <taxon>Actinomycetes</taxon>
        <taxon>Mycobacteriales</taxon>
        <taxon>Mycobacteriaceae</taxon>
        <taxon>Mycobacterium</taxon>
    </lineage>
</organism>
<keyword evidence="2" id="KW-1185">Reference proteome</keyword>
<evidence type="ECO:0000313" key="2">
    <source>
        <dbReference type="Proteomes" id="UP001056610"/>
    </source>
</evidence>
<accession>A0ABY4QPA1</accession>
<protein>
    <submittedName>
        <fullName evidence="1">Uncharacterized protein</fullName>
    </submittedName>
</protein>
<gene>
    <name evidence="1" type="ORF">M5I08_11970</name>
</gene>
<dbReference type="RefSeq" id="WP_219065847.1">
    <property type="nucleotide sequence ID" value="NZ_CAJUXY010000003.1"/>
</dbReference>
<proteinExistence type="predicted"/>
<reference evidence="1" key="1">
    <citation type="submission" date="2022-05" db="EMBL/GenBank/DDBJ databases">
        <title>A methanotrophic Mycobacterium dominates a cave microbial ecosystem.</title>
        <authorList>
            <person name="Van Spanning R.J.M."/>
            <person name="Guan Q."/>
            <person name="Melkonian C."/>
            <person name="Gallant J."/>
            <person name="Polerecky L."/>
            <person name="Flot J.-F."/>
            <person name="Brandt B.W."/>
            <person name="Braster M."/>
            <person name="Iturbe Espinoza P."/>
            <person name="Aerts J."/>
            <person name="Meima-Franke M."/>
            <person name="Piersma S.R."/>
            <person name="Bunduc C."/>
            <person name="Ummels R."/>
            <person name="Pain A."/>
            <person name="Fleming E.J."/>
            <person name="van der Wel N."/>
            <person name="Gherman V.D."/>
            <person name="Sarbu S.M."/>
            <person name="Bodelier P.L.E."/>
            <person name="Bitter W."/>
        </authorList>
    </citation>
    <scope>NUCLEOTIDE SEQUENCE</scope>
    <source>
        <strain evidence="1">Sulfur Cave</strain>
    </source>
</reference>
<dbReference type="EMBL" id="CP097320">
    <property type="protein sequence ID" value="UQX12793.1"/>
    <property type="molecule type" value="Genomic_DNA"/>
</dbReference>
<sequence>MSTYSRAADEARALLREAMRLPGDIRITGDTLNLRLDPATAARRSRAIAGPCNELTATETRYPGADLKIKYSVKGHDTA</sequence>
<name>A0ABY4QPA1_9MYCO</name>
<dbReference type="Proteomes" id="UP001056610">
    <property type="component" value="Chromosome"/>
</dbReference>